<sequence>MDFGVDERAQSVLVGAILLFAILITAFSTYQAFVVPNQNAEVEFNHNQRVQNDMVGVRNELLSTYTTGQDGYAEIELGTQFPPRLLAINPPPPSGTFQTDQPRPIVVETQSGTDITDDVLPGGITESRIVSYDPTYSEYNSAGVLRYENSVAYHDFGDSSVQLTGQRLIQGNTIQIVPVPTEFDESGSRAVAIEPQAGLTDRTTREDIVVTLPTELSESEWEEILSGELDPADISVTEGAQGRNLTLTLDDEWAIDAGPVGLGSTPGSPRSGGVNEINPAAPGNIRLESETVSGSTATLTFNNTAGTNNFTRGRINFYDSPGQNQPTEATVRVAGEPDSATLLIGGQYEEFDPDLSIEGETTTDVEMEFDRNPSNNGWFVVTFQLETGESAVYFVGL</sequence>
<keyword evidence="3" id="KW-1185">Reference proteome</keyword>
<dbReference type="Proteomes" id="UP001139494">
    <property type="component" value="Unassembled WGS sequence"/>
</dbReference>
<dbReference type="AlphaFoldDB" id="A0A9R1CRZ4"/>
<dbReference type="EMBL" id="JAHLKM010000003">
    <property type="protein sequence ID" value="MCQ4332616.1"/>
    <property type="molecule type" value="Genomic_DNA"/>
</dbReference>
<organism evidence="2 3">
    <name type="scientific">Natronomonas aquatica</name>
    <dbReference type="NCBI Taxonomy" id="2841590"/>
    <lineage>
        <taxon>Archaea</taxon>
        <taxon>Methanobacteriati</taxon>
        <taxon>Methanobacteriota</taxon>
        <taxon>Stenosarchaea group</taxon>
        <taxon>Halobacteria</taxon>
        <taxon>Halobacteriales</taxon>
        <taxon>Natronomonadaceae</taxon>
        <taxon>Natronomonas</taxon>
    </lineage>
</organism>
<evidence type="ECO:0000256" key="1">
    <source>
        <dbReference type="SAM" id="Phobius"/>
    </source>
</evidence>
<keyword evidence="1" id="KW-0812">Transmembrane</keyword>
<protein>
    <recommendedName>
        <fullName evidence="4">Secreted glycoprotein</fullName>
    </recommendedName>
</protein>
<feature type="transmembrane region" description="Helical" evidence="1">
    <location>
        <begin position="12"/>
        <end position="33"/>
    </location>
</feature>
<keyword evidence="1" id="KW-0472">Membrane</keyword>
<reference evidence="2" key="1">
    <citation type="journal article" date="2023" name="Front. Microbiol.">
        <title>Genomic-based phylogenetic and metabolic analyses of the genus Natronomonas, and description of Natronomonas aquatica sp. nov.</title>
        <authorList>
            <person name="Garcia-Roldan A."/>
            <person name="Duran-Viseras A."/>
            <person name="de la Haba R.R."/>
            <person name="Corral P."/>
            <person name="Sanchez-Porro C."/>
            <person name="Ventosa A."/>
        </authorList>
    </citation>
    <scope>NUCLEOTIDE SEQUENCE</scope>
    <source>
        <strain evidence="2">F2-12</strain>
    </source>
</reference>
<evidence type="ECO:0000313" key="2">
    <source>
        <dbReference type="EMBL" id="MCQ4332616.1"/>
    </source>
</evidence>
<evidence type="ECO:0000313" key="3">
    <source>
        <dbReference type="Proteomes" id="UP001139494"/>
    </source>
</evidence>
<evidence type="ECO:0008006" key="4">
    <source>
        <dbReference type="Google" id="ProtNLM"/>
    </source>
</evidence>
<keyword evidence="1" id="KW-1133">Transmembrane helix</keyword>
<comment type="caution">
    <text evidence="2">The sequence shown here is derived from an EMBL/GenBank/DDBJ whole genome shotgun (WGS) entry which is preliminary data.</text>
</comment>
<dbReference type="RefSeq" id="WP_256028552.1">
    <property type="nucleotide sequence ID" value="NZ_JAHLKM010000003.1"/>
</dbReference>
<name>A0A9R1CRZ4_9EURY</name>
<proteinExistence type="predicted"/>
<gene>
    <name evidence="2" type="ORF">KM295_03745</name>
</gene>
<accession>A0A9R1CRZ4</accession>